<organism evidence="2 3">
    <name type="scientific">Blastomyces parvus</name>
    <dbReference type="NCBI Taxonomy" id="2060905"/>
    <lineage>
        <taxon>Eukaryota</taxon>
        <taxon>Fungi</taxon>
        <taxon>Dikarya</taxon>
        <taxon>Ascomycota</taxon>
        <taxon>Pezizomycotina</taxon>
        <taxon>Eurotiomycetes</taxon>
        <taxon>Eurotiomycetidae</taxon>
        <taxon>Onygenales</taxon>
        <taxon>Ajellomycetaceae</taxon>
        <taxon>Blastomyces</taxon>
    </lineage>
</organism>
<evidence type="ECO:0000313" key="2">
    <source>
        <dbReference type="EMBL" id="PGH05746.1"/>
    </source>
</evidence>
<keyword evidence="1" id="KW-0732">Signal</keyword>
<accession>A0A2B7X9H4</accession>
<evidence type="ECO:0000313" key="3">
    <source>
        <dbReference type="Proteomes" id="UP000224080"/>
    </source>
</evidence>
<sequence length="161" mass="18167">MKISTGLLFAIGFVGQMTDVAAQGSREGGELICRGHIHYPPEAGGPFINPMKPKPLTEVTREFCAKHRGTKLSMGQRREQTVAFEDPKGGTREVIFRFMRLGNVKEPPAKWDYETCLYLGNLLIDCHKYQKGTDNSTHFEGGNAKTYRWDIDGWEMDINVL</sequence>
<gene>
    <name evidence="2" type="ORF">GX51_02717</name>
</gene>
<proteinExistence type="predicted"/>
<feature type="signal peptide" evidence="1">
    <location>
        <begin position="1"/>
        <end position="22"/>
    </location>
</feature>
<name>A0A2B7X9H4_9EURO</name>
<dbReference type="Proteomes" id="UP000224080">
    <property type="component" value="Unassembled WGS sequence"/>
</dbReference>
<evidence type="ECO:0008006" key="4">
    <source>
        <dbReference type="Google" id="ProtNLM"/>
    </source>
</evidence>
<feature type="chain" id="PRO_5013129454" description="Secreted protein" evidence="1">
    <location>
        <begin position="23"/>
        <end position="161"/>
    </location>
</feature>
<evidence type="ECO:0000256" key="1">
    <source>
        <dbReference type="SAM" id="SignalP"/>
    </source>
</evidence>
<keyword evidence="3" id="KW-1185">Reference proteome</keyword>
<dbReference type="AlphaFoldDB" id="A0A2B7X9H4"/>
<protein>
    <recommendedName>
        <fullName evidence="4">Secreted protein</fullName>
    </recommendedName>
</protein>
<dbReference type="EMBL" id="PDNC01000027">
    <property type="protein sequence ID" value="PGH05746.1"/>
    <property type="molecule type" value="Genomic_DNA"/>
</dbReference>
<reference evidence="2 3" key="1">
    <citation type="submission" date="2017-10" db="EMBL/GenBank/DDBJ databases">
        <title>Comparative genomics in systemic dimorphic fungi from Ajellomycetaceae.</title>
        <authorList>
            <person name="Munoz J.F."/>
            <person name="Mcewen J.G."/>
            <person name="Clay O.K."/>
            <person name="Cuomo C.A."/>
        </authorList>
    </citation>
    <scope>NUCLEOTIDE SEQUENCE [LARGE SCALE GENOMIC DNA]</scope>
    <source>
        <strain evidence="2 3">UAMH130</strain>
    </source>
</reference>
<comment type="caution">
    <text evidence="2">The sequence shown here is derived from an EMBL/GenBank/DDBJ whole genome shotgun (WGS) entry which is preliminary data.</text>
</comment>